<dbReference type="Pfam" id="PF18939">
    <property type="entry name" value="DUF5686"/>
    <property type="match status" value="1"/>
</dbReference>
<dbReference type="EMBL" id="LIYD01000005">
    <property type="protein sequence ID" value="KOS06022.1"/>
    <property type="molecule type" value="Genomic_DNA"/>
</dbReference>
<reference evidence="2 3" key="1">
    <citation type="submission" date="2015-08" db="EMBL/GenBank/DDBJ databases">
        <title>Whole genome sequence of Flavobacterium akiainvivens IK-1T, from decaying Wikstroemia oahuensis, an endemic Hawaiian shrub.</title>
        <authorList>
            <person name="Wan X."/>
            <person name="Hou S."/>
            <person name="Saito J."/>
            <person name="Donachie S."/>
        </authorList>
    </citation>
    <scope>NUCLEOTIDE SEQUENCE [LARGE SCALE GENOMIC DNA]</scope>
    <source>
        <strain evidence="2 3">IK-1</strain>
    </source>
</reference>
<keyword evidence="1" id="KW-0732">Signal</keyword>
<dbReference type="PATRIC" id="fig|1202724.3.peg.1708"/>
<sequence>MHKLFTLLLCLASLAGFSQVKGTVKDAQGEPISFASVVIKNTYTGTTANDEGTYELPIKQPGSYTLVFQSIGYKTKEVALNLKEFPHTLNVTLEDESYKMDELVISAKSEDPAYKIMREAIARRKENSAKGGKFEADFYSKAIFRVKNVPKSILGQKIDFEEMGIDSTGSGVIHLSETVSHLTYEEPRNLKEHIIANKVSGDNQGLSFNTARGTFYNFYDDYIDFGEVQMVSPLAKGSFGYYKFKLEGSFEEEHGYLVNKIKVIAKRNNEPVVEGYIYILDDTYGIYAVDFDIKGYRIRIPVIKNLKLQQNFSYNQGNGIWSKNSQTFDIDAGLFGVGFTGLVTHVYTNYKFVDTFDTGVFTDEVGSFEKDSNKKDSIYWEAIRPVPLSHEEITDYVKKDSLSAKYDNPAYRDSMSRGRNKFGILSPLMGYDYYKNKDKVYTSFKYDGILQVPMYNTVQGWNAETKLAYTRNDARDSLRNKYFSASATFNYGLAEDRLRVQGTLSKNFGKIGYVYLKGGNSIEQFNNSPAIDPFINSVSTLFFKDNYMKLYDKQFWGLTYSRSPFSFLSLSYGIEYQRRRPLYNNADWVLIKNDHDYTSNNPLDPFNYGSAPFEKHHIWKAGIAGSIVFKQRGKYITYPGGYKSYIEQVNYPKISFGYIQGFGSSNSNYNYSHLYGSGSWSESFDNKGTFSINVKGGKFFNGDNIAFMDYKHFNGNETHVNNGGTYNNVFNNLPYYRLSTNNAYFELHTEHNDNGYIMNKIPLLSALQWNLVGGYHHISSPDYKSYHEVTVGFDNIGVGMFRIFRVDYVRSYQGSTFIGDGFVFGIKLLGGF</sequence>
<dbReference type="OrthoDB" id="983143at2"/>
<protein>
    <recommendedName>
        <fullName evidence="4">Membrane receptor RagA</fullName>
    </recommendedName>
</protein>
<feature type="chain" id="PRO_5005857706" description="Membrane receptor RagA" evidence="1">
    <location>
        <begin position="23"/>
        <end position="832"/>
    </location>
</feature>
<accession>A0A0N0RQM5</accession>
<dbReference type="SUPFAM" id="SSF49464">
    <property type="entry name" value="Carboxypeptidase regulatory domain-like"/>
    <property type="match status" value="1"/>
</dbReference>
<evidence type="ECO:0000256" key="1">
    <source>
        <dbReference type="SAM" id="SignalP"/>
    </source>
</evidence>
<dbReference type="InterPro" id="IPR043741">
    <property type="entry name" value="DUF5686"/>
</dbReference>
<dbReference type="Pfam" id="PF13715">
    <property type="entry name" value="CarbopepD_reg_2"/>
    <property type="match status" value="1"/>
</dbReference>
<dbReference type="STRING" id="1202724.AM493_08210"/>
<dbReference type="InterPro" id="IPR008969">
    <property type="entry name" value="CarboxyPept-like_regulatory"/>
</dbReference>
<name>A0A0N0RQM5_9FLAO</name>
<evidence type="ECO:0000313" key="2">
    <source>
        <dbReference type="EMBL" id="KOS06022.1"/>
    </source>
</evidence>
<feature type="signal peptide" evidence="1">
    <location>
        <begin position="1"/>
        <end position="22"/>
    </location>
</feature>
<comment type="caution">
    <text evidence="2">The sequence shown here is derived from an EMBL/GenBank/DDBJ whole genome shotgun (WGS) entry which is preliminary data.</text>
</comment>
<dbReference type="Gene3D" id="2.60.40.1120">
    <property type="entry name" value="Carboxypeptidase-like, regulatory domain"/>
    <property type="match status" value="1"/>
</dbReference>
<dbReference type="RefSeq" id="WP_054407487.1">
    <property type="nucleotide sequence ID" value="NZ_FOYA01000007.1"/>
</dbReference>
<organism evidence="2 3">
    <name type="scientific">Flavobacterium akiainvivens</name>
    <dbReference type="NCBI Taxonomy" id="1202724"/>
    <lineage>
        <taxon>Bacteria</taxon>
        <taxon>Pseudomonadati</taxon>
        <taxon>Bacteroidota</taxon>
        <taxon>Flavobacteriia</taxon>
        <taxon>Flavobacteriales</taxon>
        <taxon>Flavobacteriaceae</taxon>
        <taxon>Flavobacterium</taxon>
    </lineage>
</organism>
<evidence type="ECO:0000313" key="3">
    <source>
        <dbReference type="Proteomes" id="UP000037755"/>
    </source>
</evidence>
<dbReference type="AlphaFoldDB" id="A0A0N0RQM5"/>
<proteinExistence type="predicted"/>
<keyword evidence="3" id="KW-1185">Reference proteome</keyword>
<evidence type="ECO:0008006" key="4">
    <source>
        <dbReference type="Google" id="ProtNLM"/>
    </source>
</evidence>
<gene>
    <name evidence="2" type="ORF">AM493_08210</name>
</gene>
<dbReference type="Proteomes" id="UP000037755">
    <property type="component" value="Unassembled WGS sequence"/>
</dbReference>